<feature type="domain" description="PROP1-like PPR" evidence="2">
    <location>
        <begin position="183"/>
        <end position="276"/>
    </location>
</feature>
<dbReference type="Proteomes" id="UP000053237">
    <property type="component" value="Unassembled WGS sequence"/>
</dbReference>
<dbReference type="PANTHER" id="PTHR47937">
    <property type="entry name" value="PLASTID TRANSCRIPTIONALLY ACTIVE CHROMOSOME 2-LIKE PROTEIN"/>
    <property type="match status" value="1"/>
</dbReference>
<dbReference type="EMBL" id="CAIX01000254">
    <property type="protein sequence ID" value="CCI48885.1"/>
    <property type="molecule type" value="Genomic_DNA"/>
</dbReference>
<dbReference type="InterPro" id="IPR033443">
    <property type="entry name" value="PROP1-like_PPR_dom"/>
</dbReference>
<proteinExistence type="predicted"/>
<sequence>MRILSFLNEARFGQPGKQLLRSEHRCYFMISYSGANDFHRQRKLLFSSASPRVQVCEETNLAQNLDLIIANRDFVKALRFFERLPEHPNDKICQKLVILLAKSETGSHVQSALEILRNSFRNARFKADDYTKLAFIYVVDGCLRHDMLKEALEIYDEASQFGILLDLQAYSGILEALVQANMLEEAVDIIRELSAEKEVIPTERLYHPVLMALVKRCDYLVATDLLEHARVQNVEFSFDMYQQLLDVAGHQGEGSDAYESFMTYVEEALSENDTILDALFDEDGDADDGNDDEDEFD</sequence>
<name>A0A024GQ76_9STRA</name>
<comment type="caution">
    <text evidence="3">The sequence shown here is derived from an EMBL/GenBank/DDBJ whole genome shotgun (WGS) entry which is preliminary data.</text>
</comment>
<dbReference type="PANTHER" id="PTHR47937:SF2">
    <property type="entry name" value="PENTATRICOPEPTIDE (PPR) REPEAT-CONTAINING PROTEIN, PF01535'-RELATED"/>
    <property type="match status" value="1"/>
</dbReference>
<dbReference type="STRING" id="65357.A0A024GQ76"/>
<protein>
    <recommendedName>
        <fullName evidence="2">PROP1-like PPR domain-containing protein</fullName>
    </recommendedName>
</protein>
<dbReference type="Gene3D" id="1.25.40.10">
    <property type="entry name" value="Tetratricopeptide repeat domain"/>
    <property type="match status" value="1"/>
</dbReference>
<dbReference type="Pfam" id="PF01535">
    <property type="entry name" value="PPR"/>
    <property type="match status" value="1"/>
</dbReference>
<evidence type="ECO:0000313" key="3">
    <source>
        <dbReference type="EMBL" id="CCI48885.1"/>
    </source>
</evidence>
<evidence type="ECO:0000313" key="4">
    <source>
        <dbReference type="Proteomes" id="UP000053237"/>
    </source>
</evidence>
<evidence type="ECO:0000259" key="2">
    <source>
        <dbReference type="Pfam" id="PF17177"/>
    </source>
</evidence>
<dbReference type="InterPro" id="IPR002885">
    <property type="entry name" value="PPR_rpt"/>
</dbReference>
<reference evidence="3 4" key="1">
    <citation type="submission" date="2012-05" db="EMBL/GenBank/DDBJ databases">
        <title>Recombination and specialization in a pathogen metapopulation.</title>
        <authorList>
            <person name="Gardiner A."/>
            <person name="Kemen E."/>
            <person name="Schultz-Larsen T."/>
            <person name="MacLean D."/>
            <person name="Van Oosterhout C."/>
            <person name="Jones J.D.G."/>
        </authorList>
    </citation>
    <scope>NUCLEOTIDE SEQUENCE [LARGE SCALE GENOMIC DNA]</scope>
    <source>
        <strain evidence="3 4">Ac Nc2</strain>
    </source>
</reference>
<dbReference type="AlphaFoldDB" id="A0A024GQ76"/>
<organism evidence="3 4">
    <name type="scientific">Albugo candida</name>
    <dbReference type="NCBI Taxonomy" id="65357"/>
    <lineage>
        <taxon>Eukaryota</taxon>
        <taxon>Sar</taxon>
        <taxon>Stramenopiles</taxon>
        <taxon>Oomycota</taxon>
        <taxon>Peronosporomycetes</taxon>
        <taxon>Albuginales</taxon>
        <taxon>Albuginaceae</taxon>
        <taxon>Albugo</taxon>
    </lineage>
</organism>
<evidence type="ECO:0000256" key="1">
    <source>
        <dbReference type="ARBA" id="ARBA00022737"/>
    </source>
</evidence>
<accession>A0A024GQ76</accession>
<dbReference type="InterPro" id="IPR011990">
    <property type="entry name" value="TPR-like_helical_dom_sf"/>
</dbReference>
<dbReference type="OrthoDB" id="185373at2759"/>
<keyword evidence="1" id="KW-0677">Repeat</keyword>
<dbReference type="InParanoid" id="A0A024GQ76"/>
<dbReference type="Pfam" id="PF17177">
    <property type="entry name" value="PPR_long"/>
    <property type="match status" value="1"/>
</dbReference>
<gene>
    <name evidence="3" type="ORF">BN9_100940</name>
</gene>
<keyword evidence="4" id="KW-1185">Reference proteome</keyword>
<dbReference type="InterPro" id="IPR052308">
    <property type="entry name" value="PPR_domain-containing"/>
</dbReference>